<sequence length="168" mass="19000">MASTLASEFIEQSLHYFHLNTPRIIKCLDELSEEEVWQRPNGASNSVGNLILHLCGNIRQYIISGLGNQPDTRTRSVEFSVTEGFSKAELLQKLNETLHVADTVIRAADDENLLRERRVQAYTLTGLGIIIHVVEHYSYHTGQIAFWTKQLRNQDLGFYAGVNLNATN</sequence>
<evidence type="ECO:0000313" key="1">
    <source>
        <dbReference type="EMBL" id="MPR32277.1"/>
    </source>
</evidence>
<protein>
    <submittedName>
        <fullName evidence="1">DUF1572 domain-containing protein</fullName>
    </submittedName>
</protein>
<dbReference type="InterPro" id="IPR011466">
    <property type="entry name" value="DUF1572"/>
</dbReference>
<dbReference type="AlphaFoldDB" id="A0A7C9BFA9"/>
<proteinExistence type="predicted"/>
<reference evidence="1 2" key="1">
    <citation type="submission" date="2019-10" db="EMBL/GenBank/DDBJ databases">
        <title>Draft Genome Sequence of Cytophagaceae sp. SJW1-29.</title>
        <authorList>
            <person name="Choi A."/>
        </authorList>
    </citation>
    <scope>NUCLEOTIDE SEQUENCE [LARGE SCALE GENOMIC DNA]</scope>
    <source>
        <strain evidence="1 2">SJW1-29</strain>
    </source>
</reference>
<comment type="caution">
    <text evidence="1">The sequence shown here is derived from an EMBL/GenBank/DDBJ whole genome shotgun (WGS) entry which is preliminary data.</text>
</comment>
<dbReference type="RefSeq" id="WP_152756607.1">
    <property type="nucleotide sequence ID" value="NZ_WHLY01000002.1"/>
</dbReference>
<name>A0A7C9BFA9_9BACT</name>
<evidence type="ECO:0000313" key="2">
    <source>
        <dbReference type="Proteomes" id="UP000479293"/>
    </source>
</evidence>
<dbReference type="Proteomes" id="UP000479293">
    <property type="component" value="Unassembled WGS sequence"/>
</dbReference>
<organism evidence="1 2">
    <name type="scientific">Salmonirosea aquatica</name>
    <dbReference type="NCBI Taxonomy" id="2654236"/>
    <lineage>
        <taxon>Bacteria</taxon>
        <taxon>Pseudomonadati</taxon>
        <taxon>Bacteroidota</taxon>
        <taxon>Cytophagia</taxon>
        <taxon>Cytophagales</taxon>
        <taxon>Spirosomataceae</taxon>
        <taxon>Salmonirosea</taxon>
    </lineage>
</organism>
<dbReference type="Pfam" id="PF07609">
    <property type="entry name" value="DUF1572"/>
    <property type="match status" value="1"/>
</dbReference>
<keyword evidence="2" id="KW-1185">Reference proteome</keyword>
<gene>
    <name evidence="1" type="ORF">GBK04_02670</name>
</gene>
<dbReference type="InterPro" id="IPR034660">
    <property type="entry name" value="DinB/YfiT-like"/>
</dbReference>
<dbReference type="SUPFAM" id="SSF109854">
    <property type="entry name" value="DinB/YfiT-like putative metalloenzymes"/>
    <property type="match status" value="1"/>
</dbReference>
<dbReference type="EMBL" id="WHLY01000002">
    <property type="protein sequence ID" value="MPR32277.1"/>
    <property type="molecule type" value="Genomic_DNA"/>
</dbReference>
<accession>A0A7C9BFA9</accession>
<dbReference type="Gene3D" id="1.20.120.450">
    <property type="entry name" value="dinb family like domain"/>
    <property type="match status" value="1"/>
</dbReference>